<comment type="caution">
    <text evidence="19">The sequence shown here is derived from an EMBL/GenBank/DDBJ whole genome shotgun (WGS) entry which is preliminary data.</text>
</comment>
<dbReference type="Gene3D" id="1.20.5.5270">
    <property type="match status" value="1"/>
</dbReference>
<dbReference type="HAMAP" id="MF_01973">
    <property type="entry name" value="lon_bact"/>
    <property type="match status" value="1"/>
</dbReference>
<feature type="active site" evidence="10 12">
    <location>
        <position position="680"/>
    </location>
</feature>
<dbReference type="SMART" id="SM00382">
    <property type="entry name" value="AAA"/>
    <property type="match status" value="1"/>
</dbReference>
<dbReference type="InterPro" id="IPR008268">
    <property type="entry name" value="Peptidase_S16_AS"/>
</dbReference>
<dbReference type="GO" id="GO:0005524">
    <property type="term" value="F:ATP binding"/>
    <property type="evidence" value="ECO:0007669"/>
    <property type="project" value="UniProtKB-UniRule"/>
</dbReference>
<reference evidence="19 21" key="1">
    <citation type="submission" date="2020-08" db="EMBL/GenBank/DDBJ databases">
        <title>Genomic Encyclopedia of Type Strains, Phase IV (KMG-IV): sequencing the most valuable type-strain genomes for metagenomic binning, comparative biology and taxonomic classification.</title>
        <authorList>
            <person name="Goeker M."/>
        </authorList>
    </citation>
    <scope>NUCLEOTIDE SEQUENCE [LARGE SCALE GENOMIC DNA]</scope>
    <source>
        <strain evidence="19 21">DSM 17454</strain>
    </source>
</reference>
<evidence type="ECO:0000313" key="20">
    <source>
        <dbReference type="EMBL" id="MBE1203535.1"/>
    </source>
</evidence>
<keyword evidence="3 10" id="KW-0645">Protease</keyword>
<dbReference type="InterPro" id="IPR015947">
    <property type="entry name" value="PUA-like_sf"/>
</dbReference>
<dbReference type="InterPro" id="IPR027417">
    <property type="entry name" value="P-loop_NTPase"/>
</dbReference>
<dbReference type="Gene3D" id="1.10.8.60">
    <property type="match status" value="1"/>
</dbReference>
<evidence type="ECO:0000256" key="13">
    <source>
        <dbReference type="PIRSR" id="PIRSR001174-2"/>
    </source>
</evidence>
<feature type="domain" description="Lon proteolytic" evidence="17">
    <location>
        <begin position="593"/>
        <end position="774"/>
    </location>
</feature>
<keyword evidence="16" id="KW-0175">Coiled coil</keyword>
<protein>
    <recommendedName>
        <fullName evidence="10 11">Lon protease</fullName>
        <ecNumber evidence="10 11">3.4.21.53</ecNumber>
    </recommendedName>
    <alternativeName>
        <fullName evidence="10">ATP-dependent protease La</fullName>
    </alternativeName>
</protein>
<dbReference type="PRINTS" id="PR00830">
    <property type="entry name" value="ENDOLAPTASE"/>
</dbReference>
<dbReference type="Pfam" id="PF05362">
    <property type="entry name" value="Lon_C"/>
    <property type="match status" value="1"/>
</dbReference>
<evidence type="ECO:0000259" key="18">
    <source>
        <dbReference type="PROSITE" id="PS51787"/>
    </source>
</evidence>
<dbReference type="FunFam" id="1.20.5.5270:FF:000002">
    <property type="entry name" value="Lon protease homolog"/>
    <property type="match status" value="1"/>
</dbReference>
<evidence type="ECO:0000259" key="17">
    <source>
        <dbReference type="PROSITE" id="PS51786"/>
    </source>
</evidence>
<dbReference type="NCBIfam" id="TIGR00763">
    <property type="entry name" value="lon"/>
    <property type="match status" value="1"/>
</dbReference>
<gene>
    <name evidence="10 20" type="primary">lon</name>
    <name evidence="19" type="ORF">HNQ96_002312</name>
    <name evidence="20" type="ORF">IHE39_04430</name>
</gene>
<evidence type="ECO:0000256" key="12">
    <source>
        <dbReference type="PIRSR" id="PIRSR001174-1"/>
    </source>
</evidence>
<comment type="induction">
    <text evidence="10">By heat shock.</text>
</comment>
<dbReference type="AlphaFoldDB" id="A0A8E2BD62"/>
<dbReference type="Pfam" id="PF22667">
    <property type="entry name" value="Lon_lid"/>
    <property type="match status" value="1"/>
</dbReference>
<comment type="function">
    <text evidence="10">ATP-dependent serine protease that mediates the selective degradation of mutant and abnormal proteins as well as certain short-lived regulatory proteins. Required for cellular homeostasis and for survival from DNA damage and developmental changes induced by stress. Degrades polypeptides processively to yield small peptide fragments that are 5 to 10 amino acids long. Binds to DNA in a double-stranded, site-specific manner.</text>
</comment>
<dbReference type="InterPro" id="IPR003111">
    <property type="entry name" value="Lon_prtase_N"/>
</dbReference>
<comment type="subunit">
    <text evidence="10 11">Homohexamer. Organized in a ring with a central cavity.</text>
</comment>
<dbReference type="EMBL" id="JACZEP010000001">
    <property type="protein sequence ID" value="MBE1203535.1"/>
    <property type="molecule type" value="Genomic_DNA"/>
</dbReference>
<reference evidence="20 22" key="2">
    <citation type="submission" date="2020-09" db="EMBL/GenBank/DDBJ databases">
        <title>Draft Genome Sequence of Aminobacter carboxidus type strain DSM 1086, a soil Gram-negative carboxydobacterium.</title>
        <authorList>
            <person name="Turrini P."/>
            <person name="Tescari M."/>
            <person name="Artuso I."/>
            <person name="Lugli G.A."/>
            <person name="Frangipani E."/>
            <person name="Ventura M."/>
            <person name="Visca P."/>
        </authorList>
    </citation>
    <scope>NUCLEOTIDE SEQUENCE [LARGE SCALE GENOMIC DNA]</scope>
    <source>
        <strain evidence="20 22">DSM 1086</strain>
    </source>
</reference>
<evidence type="ECO:0000256" key="2">
    <source>
        <dbReference type="ARBA" id="ARBA00022490"/>
    </source>
</evidence>
<dbReference type="SUPFAM" id="SSF52540">
    <property type="entry name" value="P-loop containing nucleoside triphosphate hydrolases"/>
    <property type="match status" value="1"/>
</dbReference>
<dbReference type="FunFam" id="3.40.50.300:FF:000021">
    <property type="entry name" value="Lon protease homolog"/>
    <property type="match status" value="1"/>
</dbReference>
<accession>A0A8E2BD62</accession>
<dbReference type="GO" id="GO:0006515">
    <property type="term" value="P:protein quality control for misfolded or incompletely synthesized proteins"/>
    <property type="evidence" value="ECO:0007669"/>
    <property type="project" value="UniProtKB-UniRule"/>
</dbReference>
<comment type="catalytic activity">
    <reaction evidence="9 10 11 14">
        <text>Hydrolysis of proteins in presence of ATP.</text>
        <dbReference type="EC" id="3.4.21.53"/>
    </reaction>
</comment>
<evidence type="ECO:0000256" key="3">
    <source>
        <dbReference type="ARBA" id="ARBA00022670"/>
    </source>
</evidence>
<keyword evidence="5 10" id="KW-0378">Hydrolase</keyword>
<dbReference type="PROSITE" id="PS51786">
    <property type="entry name" value="LON_PROTEOLYTIC"/>
    <property type="match status" value="1"/>
</dbReference>
<comment type="subcellular location">
    <subcellularLocation>
        <location evidence="1 10 11">Cytoplasm</location>
    </subcellularLocation>
</comment>
<evidence type="ECO:0000256" key="4">
    <source>
        <dbReference type="ARBA" id="ARBA00022741"/>
    </source>
</evidence>
<dbReference type="Proteomes" id="UP000532373">
    <property type="component" value="Unassembled WGS sequence"/>
</dbReference>
<proteinExistence type="evidence at transcript level"/>
<keyword evidence="22" id="KW-1185">Reference proteome</keyword>
<evidence type="ECO:0000256" key="7">
    <source>
        <dbReference type="ARBA" id="ARBA00022840"/>
    </source>
</evidence>
<dbReference type="Gene3D" id="3.40.50.300">
    <property type="entry name" value="P-loop containing nucleotide triphosphate hydrolases"/>
    <property type="match status" value="1"/>
</dbReference>
<dbReference type="InterPro" id="IPR046336">
    <property type="entry name" value="Lon_prtase_N_sf"/>
</dbReference>
<dbReference type="Gene3D" id="1.20.58.1480">
    <property type="match status" value="1"/>
</dbReference>
<dbReference type="SUPFAM" id="SSF54211">
    <property type="entry name" value="Ribosomal protein S5 domain 2-like"/>
    <property type="match status" value="1"/>
</dbReference>
<evidence type="ECO:0000256" key="6">
    <source>
        <dbReference type="ARBA" id="ARBA00022825"/>
    </source>
</evidence>
<dbReference type="InterPro" id="IPR008269">
    <property type="entry name" value="Lon_proteolytic"/>
</dbReference>
<feature type="active site" evidence="10 12">
    <location>
        <position position="723"/>
    </location>
</feature>
<comment type="similarity">
    <text evidence="10 11 14 15">Belongs to the peptidase S16 family.</text>
</comment>
<evidence type="ECO:0000256" key="8">
    <source>
        <dbReference type="ARBA" id="ARBA00023016"/>
    </source>
</evidence>
<dbReference type="PROSITE" id="PS01046">
    <property type="entry name" value="LON_SER"/>
    <property type="match status" value="1"/>
</dbReference>
<dbReference type="GO" id="GO:0043565">
    <property type="term" value="F:sequence-specific DNA binding"/>
    <property type="evidence" value="ECO:0007669"/>
    <property type="project" value="UniProtKB-UniRule"/>
</dbReference>
<dbReference type="InterPro" id="IPR054594">
    <property type="entry name" value="Lon_lid"/>
</dbReference>
<dbReference type="Gene3D" id="3.30.230.10">
    <property type="match status" value="1"/>
</dbReference>
<dbReference type="Proteomes" id="UP000598227">
    <property type="component" value="Unassembled WGS sequence"/>
</dbReference>
<evidence type="ECO:0000256" key="5">
    <source>
        <dbReference type="ARBA" id="ARBA00022801"/>
    </source>
</evidence>
<dbReference type="SUPFAM" id="SSF88697">
    <property type="entry name" value="PUA domain-like"/>
    <property type="match status" value="1"/>
</dbReference>
<dbReference type="FunFam" id="3.30.230.10:FF:000010">
    <property type="entry name" value="Lon protease"/>
    <property type="match status" value="1"/>
</dbReference>
<feature type="domain" description="Lon N-terminal" evidence="18">
    <location>
        <begin position="13"/>
        <end position="206"/>
    </location>
</feature>
<dbReference type="InterPro" id="IPR027543">
    <property type="entry name" value="Lon_bac"/>
</dbReference>
<keyword evidence="7 10" id="KW-0067">ATP-binding</keyword>
<keyword evidence="2 10" id="KW-0963">Cytoplasm</keyword>
<dbReference type="Pfam" id="PF00004">
    <property type="entry name" value="AAA"/>
    <property type="match status" value="1"/>
</dbReference>
<feature type="coiled-coil region" evidence="16">
    <location>
        <begin position="192"/>
        <end position="229"/>
    </location>
</feature>
<organism evidence="19 21">
    <name type="scientific">Aminobacter carboxidus</name>
    <dbReference type="NCBI Taxonomy" id="376165"/>
    <lineage>
        <taxon>Bacteria</taxon>
        <taxon>Pseudomonadati</taxon>
        <taxon>Pseudomonadota</taxon>
        <taxon>Alphaproteobacteria</taxon>
        <taxon>Hyphomicrobiales</taxon>
        <taxon>Phyllobacteriaceae</taxon>
        <taxon>Aminobacter</taxon>
    </lineage>
</organism>
<name>A0A8E2BD62_9HYPH</name>
<evidence type="ECO:0000313" key="22">
    <source>
        <dbReference type="Proteomes" id="UP000598227"/>
    </source>
</evidence>
<dbReference type="GO" id="GO:0034605">
    <property type="term" value="P:cellular response to heat"/>
    <property type="evidence" value="ECO:0007669"/>
    <property type="project" value="UniProtKB-UniRule"/>
</dbReference>
<keyword evidence="6 10" id="KW-0720">Serine protease</keyword>
<dbReference type="InterPro" id="IPR014721">
    <property type="entry name" value="Ribsml_uS5_D2-typ_fold_subgr"/>
</dbReference>
<dbReference type="NCBIfam" id="NF008053">
    <property type="entry name" value="PRK10787.1"/>
    <property type="match status" value="1"/>
</dbReference>
<evidence type="ECO:0000256" key="15">
    <source>
        <dbReference type="RuleBase" id="RU000591"/>
    </source>
</evidence>
<evidence type="ECO:0000313" key="19">
    <source>
        <dbReference type="EMBL" id="MBB6466447.1"/>
    </source>
</evidence>
<dbReference type="GO" id="GO:0005737">
    <property type="term" value="C:cytoplasm"/>
    <property type="evidence" value="ECO:0007669"/>
    <property type="project" value="UniProtKB-SubCell"/>
</dbReference>
<evidence type="ECO:0000313" key="21">
    <source>
        <dbReference type="Proteomes" id="UP000532373"/>
    </source>
</evidence>
<dbReference type="Pfam" id="PF02190">
    <property type="entry name" value="LON_substr_bdg"/>
    <property type="match status" value="1"/>
</dbReference>
<dbReference type="PANTHER" id="PTHR10046">
    <property type="entry name" value="ATP DEPENDENT LON PROTEASE FAMILY MEMBER"/>
    <property type="match status" value="1"/>
</dbReference>
<sequence length="804" mass="88846">MAKISRSSSEGTFAVLPLRDIVVFPHMIVPLFVGREKSIKALEEVMGQEKQILLATQMNAADDDPEPDAIYDIGTLANVLQLLKLPDGTVKVLVEGTTRAKIQSFTDKPDFHEAHALVLSEPEEEEVEVEALARSVVSDFENYVKLNKKISPEVVGAASQIEDYSKLADTVASHLAIKITEKQEMLGTLSVKERLEKAMGFMEAEISVLQVEKRIRSRVKRQMEKTQREYYLNEQMKAIQKELGEGEDGRDESAEIEARIKKTKLSKEAREKADAELKKLRSMSPMSAEATVVRNYLDWILSIPWGKNSKVKQDLNFAQEVLDTDHYGLDKVKDRIVEYLAVQSRQKKLKGPILCLVGPPGVGKTSLGKSIAKATGREFVRMALGGVRDEAEIRGHRRTYIGSMPGKVIQSMKKAKKSNPLFLLDEIDKMGQDFRGDPSSALLEVLDPEQNATFMDHYLEVEYDLSSVMFVTTANTLNIPAPLMDRMEIIRIAGYTEDEKVEIAKRHLMPKVVRDHALQPKEFSVSEDAIRSVIQLYTREAGVRSLERELMKLGRKAVTEIIKTKKKSVKVTAANLDEYLGVPRYRYGQVEGEDQVGVVTGLAWTEVGGELLTIEGVMMPGKGKMTVTGNLRDVMKESISAAASYVRSRALDFGVEPPLFDKRDIHVHLPEGATPKDGPSAGAAMATAIVSILTGIPVRADVAMTGEITLRGRILPIGGLKEKLLAALRGGIKKVLIPEDNAKDLADIPENVKSGMEIIPVSRVGEVLRHALVRMPEPIEWTEPVDVPAAKSDAGDDAGKGFAH</sequence>
<dbReference type="InterPro" id="IPR004815">
    <property type="entry name" value="Lon_bac/euk-typ"/>
</dbReference>
<dbReference type="InterPro" id="IPR027065">
    <property type="entry name" value="Lon_Prtase"/>
</dbReference>
<dbReference type="RefSeq" id="WP_184768886.1">
    <property type="nucleotide sequence ID" value="NZ_JACHGI010000003.1"/>
</dbReference>
<keyword evidence="8 10" id="KW-0346">Stress response</keyword>
<dbReference type="PIRSF" id="PIRSF001174">
    <property type="entry name" value="Lon_proteas"/>
    <property type="match status" value="1"/>
</dbReference>
<dbReference type="GO" id="GO:0004252">
    <property type="term" value="F:serine-type endopeptidase activity"/>
    <property type="evidence" value="ECO:0007669"/>
    <property type="project" value="UniProtKB-UniRule"/>
</dbReference>
<dbReference type="CDD" id="cd19500">
    <property type="entry name" value="RecA-like_Lon"/>
    <property type="match status" value="1"/>
</dbReference>
<dbReference type="GO" id="GO:0004176">
    <property type="term" value="F:ATP-dependent peptidase activity"/>
    <property type="evidence" value="ECO:0007669"/>
    <property type="project" value="UniProtKB-UniRule"/>
</dbReference>
<evidence type="ECO:0000256" key="10">
    <source>
        <dbReference type="HAMAP-Rule" id="MF_01973"/>
    </source>
</evidence>
<evidence type="ECO:0000256" key="1">
    <source>
        <dbReference type="ARBA" id="ARBA00004496"/>
    </source>
</evidence>
<dbReference type="InterPro" id="IPR003593">
    <property type="entry name" value="AAA+_ATPase"/>
</dbReference>
<dbReference type="InterPro" id="IPR003959">
    <property type="entry name" value="ATPase_AAA_core"/>
</dbReference>
<evidence type="ECO:0000256" key="16">
    <source>
        <dbReference type="SAM" id="Coils"/>
    </source>
</evidence>
<dbReference type="PROSITE" id="PS51787">
    <property type="entry name" value="LON_N"/>
    <property type="match status" value="1"/>
</dbReference>
<dbReference type="Gene3D" id="2.30.130.40">
    <property type="entry name" value="LON domain-like"/>
    <property type="match status" value="1"/>
</dbReference>
<dbReference type="EC" id="3.4.21.53" evidence="10 11"/>
<evidence type="ECO:0000256" key="14">
    <source>
        <dbReference type="PROSITE-ProRule" id="PRU01122"/>
    </source>
</evidence>
<dbReference type="GO" id="GO:0016887">
    <property type="term" value="F:ATP hydrolysis activity"/>
    <property type="evidence" value="ECO:0007669"/>
    <property type="project" value="UniProtKB-UniRule"/>
</dbReference>
<feature type="binding site" evidence="10 13">
    <location>
        <begin position="358"/>
        <end position="365"/>
    </location>
    <ligand>
        <name>ATP</name>
        <dbReference type="ChEBI" id="CHEBI:30616"/>
    </ligand>
</feature>
<evidence type="ECO:0000256" key="9">
    <source>
        <dbReference type="ARBA" id="ARBA00050665"/>
    </source>
</evidence>
<dbReference type="EMBL" id="JACHGI010000003">
    <property type="protein sequence ID" value="MBB6466447.1"/>
    <property type="molecule type" value="Genomic_DNA"/>
</dbReference>
<evidence type="ECO:0000256" key="11">
    <source>
        <dbReference type="PIRNR" id="PIRNR001174"/>
    </source>
</evidence>
<dbReference type="InterPro" id="IPR020568">
    <property type="entry name" value="Ribosomal_Su5_D2-typ_SF"/>
</dbReference>
<keyword evidence="4 10" id="KW-0547">Nucleotide-binding</keyword>
<dbReference type="SMART" id="SM00464">
    <property type="entry name" value="LON"/>
    <property type="match status" value="1"/>
</dbReference>